<dbReference type="PANTHER" id="PTHR11895">
    <property type="entry name" value="TRANSAMIDASE"/>
    <property type="match status" value="1"/>
</dbReference>
<comment type="similarity">
    <text evidence="1">Belongs to the amidase family.</text>
</comment>
<keyword evidence="4" id="KW-1185">Reference proteome</keyword>
<accession>A0A255GJT2</accession>
<dbReference type="Proteomes" id="UP000215896">
    <property type="component" value="Unassembled WGS sequence"/>
</dbReference>
<dbReference type="PANTHER" id="PTHR11895:SF7">
    <property type="entry name" value="GLUTAMYL-TRNA(GLN) AMIDOTRANSFERASE SUBUNIT A, MITOCHONDRIAL"/>
    <property type="match status" value="1"/>
</dbReference>
<gene>
    <name evidence="3" type="ORF">CGZ94_09515</name>
</gene>
<dbReference type="InterPro" id="IPR023631">
    <property type="entry name" value="Amidase_dom"/>
</dbReference>
<feature type="domain" description="Amidase" evidence="2">
    <location>
        <begin position="22"/>
        <end position="451"/>
    </location>
</feature>
<evidence type="ECO:0000313" key="3">
    <source>
        <dbReference type="EMBL" id="OYO13234.1"/>
    </source>
</evidence>
<dbReference type="RefSeq" id="WP_094405503.1">
    <property type="nucleotide sequence ID" value="NZ_NMVO01000013.1"/>
</dbReference>
<evidence type="ECO:0000256" key="1">
    <source>
        <dbReference type="ARBA" id="ARBA00009199"/>
    </source>
</evidence>
<dbReference type="InterPro" id="IPR020556">
    <property type="entry name" value="Amidase_CS"/>
</dbReference>
<dbReference type="Gene3D" id="3.90.1300.10">
    <property type="entry name" value="Amidase signature (AS) domain"/>
    <property type="match status" value="1"/>
</dbReference>
<reference evidence="3 4" key="1">
    <citation type="submission" date="2017-07" db="EMBL/GenBank/DDBJ databases">
        <title>Draft whole genome sequences of clinical Proprionibacteriaceae strains.</title>
        <authorList>
            <person name="Bernier A.-M."/>
            <person name="Bernard K."/>
            <person name="Domingo M.-C."/>
        </authorList>
    </citation>
    <scope>NUCLEOTIDE SEQUENCE [LARGE SCALE GENOMIC DNA]</scope>
    <source>
        <strain evidence="3 4">NML 030167</strain>
    </source>
</reference>
<dbReference type="SUPFAM" id="SSF75304">
    <property type="entry name" value="Amidase signature (AS) enzymes"/>
    <property type="match status" value="1"/>
</dbReference>
<proteinExistence type="inferred from homology"/>
<evidence type="ECO:0000259" key="2">
    <source>
        <dbReference type="Pfam" id="PF01425"/>
    </source>
</evidence>
<dbReference type="EMBL" id="NMVO01000013">
    <property type="protein sequence ID" value="OYO13234.1"/>
    <property type="molecule type" value="Genomic_DNA"/>
</dbReference>
<dbReference type="InterPro" id="IPR000120">
    <property type="entry name" value="Amidase"/>
</dbReference>
<dbReference type="Pfam" id="PF01425">
    <property type="entry name" value="Amidase"/>
    <property type="match status" value="1"/>
</dbReference>
<comment type="caution">
    <text evidence="3">The sequence shown here is derived from an EMBL/GenBank/DDBJ whole genome shotgun (WGS) entry which is preliminary data.</text>
</comment>
<protein>
    <submittedName>
        <fullName evidence="3">Amidase</fullName>
    </submittedName>
</protein>
<organism evidence="3 4">
    <name type="scientific">Enemella evansiae</name>
    <dbReference type="NCBI Taxonomy" id="2016499"/>
    <lineage>
        <taxon>Bacteria</taxon>
        <taxon>Bacillati</taxon>
        <taxon>Actinomycetota</taxon>
        <taxon>Actinomycetes</taxon>
        <taxon>Propionibacteriales</taxon>
        <taxon>Propionibacteriaceae</taxon>
        <taxon>Enemella</taxon>
    </lineage>
</organism>
<dbReference type="GO" id="GO:0003824">
    <property type="term" value="F:catalytic activity"/>
    <property type="evidence" value="ECO:0007669"/>
    <property type="project" value="InterPro"/>
</dbReference>
<dbReference type="AlphaFoldDB" id="A0A255GJT2"/>
<evidence type="ECO:0000313" key="4">
    <source>
        <dbReference type="Proteomes" id="UP000215896"/>
    </source>
</evidence>
<name>A0A255GJT2_9ACTN</name>
<dbReference type="InterPro" id="IPR036928">
    <property type="entry name" value="AS_sf"/>
</dbReference>
<dbReference type="PROSITE" id="PS00571">
    <property type="entry name" value="AMIDASES"/>
    <property type="match status" value="1"/>
</dbReference>
<sequence>MEQLTAVQLSTAIRSGEIGVLEATEAALRRADADRHGAFVEVAHEQALAQARGLQDRLRDKDFRPGPLFGVPCPAKDLNQVSGMVFEAGSAVYAGQRAERDDGVVTRIREAGMVILGKTTTPEFGLPCYTEPEGRPAAVTPWDPTRMAGGSSGGAAAAVSGGVVPIAHGSDGGGSIRIPASCCGLVGLKPSRGRISKGPHGVDGAAISSDGVLTRDVRDTAAALDALSTGWPGDFFAAPAGVPGGFLAACDEDPGRLRIGVLSEPVISDEAEVHPAVTQAVKATVRQLSALGHEVAVARKPFGGEEWAAFGDLWAVGALSVPVPEGAEDSLRPLTRWLRDKGRSCSALGFAAAYAGIQQITRRTEQAWVGFDVILSPTLAQPPLPVGALRNDADPAADFAAQTDFTPWTSVWNLTGRPSISLPLHTARIDGVELPIGIMLGGGLGEEARLLALAAQLEATGPNRTQRTETVRIG</sequence>
<dbReference type="OrthoDB" id="5175573at2"/>